<dbReference type="Gene3D" id="1.20.1600.10">
    <property type="entry name" value="Outer membrane efflux proteins (OEP)"/>
    <property type="match status" value="1"/>
</dbReference>
<dbReference type="SUPFAM" id="SSF56954">
    <property type="entry name" value="Outer membrane efflux proteins (OEP)"/>
    <property type="match status" value="1"/>
</dbReference>
<evidence type="ECO:0000256" key="2">
    <source>
        <dbReference type="ARBA" id="ARBA00007613"/>
    </source>
</evidence>
<name>A0A081G4J9_9GAMM</name>
<evidence type="ECO:0000256" key="8">
    <source>
        <dbReference type="SAM" id="SignalP"/>
    </source>
</evidence>
<evidence type="ECO:0000256" key="6">
    <source>
        <dbReference type="ARBA" id="ARBA00023136"/>
    </source>
</evidence>
<dbReference type="PANTHER" id="PTHR30026:SF20">
    <property type="entry name" value="OUTER MEMBRANE PROTEIN TOLC"/>
    <property type="match status" value="1"/>
</dbReference>
<keyword evidence="7" id="KW-0998">Cell outer membrane</keyword>
<dbReference type="NCBIfam" id="TIGR01844">
    <property type="entry name" value="type_I_sec_TolC"/>
    <property type="match status" value="1"/>
</dbReference>
<organism evidence="9 10">
    <name type="scientific">Marinobacterium lacunae</name>
    <dbReference type="NCBI Taxonomy" id="1232683"/>
    <lineage>
        <taxon>Bacteria</taxon>
        <taxon>Pseudomonadati</taxon>
        <taxon>Pseudomonadota</taxon>
        <taxon>Gammaproteobacteria</taxon>
        <taxon>Oceanospirillales</taxon>
        <taxon>Oceanospirillaceae</taxon>
        <taxon>Marinobacterium</taxon>
    </lineage>
</organism>
<dbReference type="AlphaFoldDB" id="A0A081G4J9"/>
<comment type="subcellular location">
    <subcellularLocation>
        <location evidence="1">Cell outer membrane</location>
    </subcellularLocation>
</comment>
<gene>
    <name evidence="9" type="ORF">ADIMK_0016</name>
</gene>
<evidence type="ECO:0000313" key="10">
    <source>
        <dbReference type="Proteomes" id="UP000028252"/>
    </source>
</evidence>
<keyword evidence="6" id="KW-0472">Membrane</keyword>
<keyword evidence="4" id="KW-1134">Transmembrane beta strand</keyword>
<dbReference type="GO" id="GO:0009279">
    <property type="term" value="C:cell outer membrane"/>
    <property type="evidence" value="ECO:0007669"/>
    <property type="project" value="UniProtKB-SubCell"/>
</dbReference>
<keyword evidence="3" id="KW-0813">Transport</keyword>
<dbReference type="PANTHER" id="PTHR30026">
    <property type="entry name" value="OUTER MEMBRANE PROTEIN TOLC"/>
    <property type="match status" value="1"/>
</dbReference>
<comment type="similarity">
    <text evidence="2">Belongs to the outer membrane factor (OMF) (TC 1.B.17) family.</text>
</comment>
<sequence>MRNKAVTGSRRWILTTALMATLGSSQSYAGALHDLYLRALANDPQLKAAEATYNADREALPQSRAALLPQVGLSADTTRSDTRNFDGNSHGYTLALSQPVFDASSWFNFRRGQVLDEKAQTEFALAQQSLIQRTVDVYLAVLRAQSALDLAQAKERALKRRLDQVNAQFDVGLIAITDVLDAQASYDEAAVQLIDSQGALRNSLEAVERLGGGEAGTIAPLKSEYPIQSVTPNSPDSWLDRALQDNLTYRISQYDQEASRRSLQAARAERLPTLSLEMQNGESTQRGDWSDSNSIALSLSMPLYTGGSLSSGVSEANLRNQAALYNQEDQRRGLIEQTRSLLRDLNTSVESVKARAQSIKSRETALQATEEGFSVGTRNVVDVLDAENALYQAKLNYANARYDHVSTLFQFKQVVGSLSPEDIIALDSWLEP</sequence>
<dbReference type="GO" id="GO:0015288">
    <property type="term" value="F:porin activity"/>
    <property type="evidence" value="ECO:0007669"/>
    <property type="project" value="TreeGrafter"/>
</dbReference>
<evidence type="ECO:0000256" key="5">
    <source>
        <dbReference type="ARBA" id="ARBA00022692"/>
    </source>
</evidence>
<dbReference type="GO" id="GO:0015562">
    <property type="term" value="F:efflux transmembrane transporter activity"/>
    <property type="evidence" value="ECO:0007669"/>
    <property type="project" value="InterPro"/>
</dbReference>
<dbReference type="eggNOG" id="COG1538">
    <property type="taxonomic scope" value="Bacteria"/>
</dbReference>
<comment type="caution">
    <text evidence="9">The sequence shown here is derived from an EMBL/GenBank/DDBJ whole genome shotgun (WGS) entry which is preliminary data.</text>
</comment>
<evidence type="ECO:0000256" key="1">
    <source>
        <dbReference type="ARBA" id="ARBA00004442"/>
    </source>
</evidence>
<keyword evidence="8" id="KW-0732">Signal</keyword>
<reference evidence="9 10" key="1">
    <citation type="submission" date="2014-04" db="EMBL/GenBank/DDBJ databases">
        <title>Marinobacterium kochiensis sp. nov., isolated from sediment sample collected from Kochi backwaters in Kerala, India.</title>
        <authorList>
            <person name="Singh A."/>
            <person name="Pinnaka A.K."/>
        </authorList>
    </citation>
    <scope>NUCLEOTIDE SEQUENCE [LARGE SCALE GENOMIC DNA]</scope>
    <source>
        <strain evidence="9 10">AK27</strain>
    </source>
</reference>
<evidence type="ECO:0000313" key="9">
    <source>
        <dbReference type="EMBL" id="KEA65704.1"/>
    </source>
</evidence>
<dbReference type="STRING" id="1232683.ADIMK_0016"/>
<dbReference type="EMBL" id="JMQN01000004">
    <property type="protein sequence ID" value="KEA65704.1"/>
    <property type="molecule type" value="Genomic_DNA"/>
</dbReference>
<accession>A0A081G4J9</accession>
<evidence type="ECO:0000256" key="3">
    <source>
        <dbReference type="ARBA" id="ARBA00022448"/>
    </source>
</evidence>
<evidence type="ECO:0000256" key="4">
    <source>
        <dbReference type="ARBA" id="ARBA00022452"/>
    </source>
</evidence>
<feature type="chain" id="PRO_5001757539" evidence="8">
    <location>
        <begin position="30"/>
        <end position="432"/>
    </location>
</feature>
<dbReference type="Proteomes" id="UP000028252">
    <property type="component" value="Unassembled WGS sequence"/>
</dbReference>
<dbReference type="OrthoDB" id="9813458at2"/>
<dbReference type="InterPro" id="IPR010130">
    <property type="entry name" value="T1SS_OMP_TolC"/>
</dbReference>
<keyword evidence="10" id="KW-1185">Reference proteome</keyword>
<dbReference type="PATRIC" id="fig|1232683.4.peg.16"/>
<proteinExistence type="inferred from homology"/>
<evidence type="ECO:0000256" key="7">
    <source>
        <dbReference type="ARBA" id="ARBA00023237"/>
    </source>
</evidence>
<dbReference type="InterPro" id="IPR003423">
    <property type="entry name" value="OMP_efflux"/>
</dbReference>
<dbReference type="InterPro" id="IPR051906">
    <property type="entry name" value="TolC-like"/>
</dbReference>
<keyword evidence="5" id="KW-0812">Transmembrane</keyword>
<dbReference type="Pfam" id="PF02321">
    <property type="entry name" value="OEP"/>
    <property type="match status" value="2"/>
</dbReference>
<dbReference type="GO" id="GO:1990281">
    <property type="term" value="C:efflux pump complex"/>
    <property type="evidence" value="ECO:0007669"/>
    <property type="project" value="TreeGrafter"/>
</dbReference>
<dbReference type="RefSeq" id="WP_036182204.1">
    <property type="nucleotide sequence ID" value="NZ_JMQN01000004.1"/>
</dbReference>
<protein>
    <submittedName>
        <fullName evidence="9">Type I secretion outer membrane protein, TolC</fullName>
    </submittedName>
</protein>
<feature type="signal peptide" evidence="8">
    <location>
        <begin position="1"/>
        <end position="29"/>
    </location>
</feature>